<accession>H2Q6Y8</accession>
<dbReference type="EMBL" id="AACZ04070322">
    <property type="status" value="NOT_ANNOTATED_CDS"/>
    <property type="molecule type" value="Genomic_DNA"/>
</dbReference>
<dbReference type="FunCoup" id="H2Q6Y8">
    <property type="interactions" value="211"/>
</dbReference>
<dbReference type="PROSITE" id="PS01259">
    <property type="entry name" value="BH3"/>
    <property type="match status" value="1"/>
</dbReference>
<dbReference type="Bgee" id="ENSPTRG00000005502">
    <property type="expression patterns" value="Expressed in dorsolateral prefrontal cortex and 3 other cell types or tissues"/>
</dbReference>
<evidence type="ECO:0000256" key="5">
    <source>
        <dbReference type="ARBA" id="ARBA00023136"/>
    </source>
</evidence>
<keyword evidence="3" id="KW-0053">Apoptosis</keyword>
<protein>
    <submittedName>
        <fullName evidence="7">Harakiri, BCL2 interacting protein</fullName>
    </submittedName>
</protein>
<dbReference type="KEGG" id="ptr:742172"/>
<keyword evidence="6" id="KW-0812">Transmembrane</keyword>
<dbReference type="PANTHER" id="PTHR15056">
    <property type="entry name" value="ACTIVATOR OF APOPTOSIS HARAKIRI"/>
    <property type="match status" value="1"/>
</dbReference>
<dbReference type="GO" id="GO:0043065">
    <property type="term" value="P:positive regulation of apoptotic process"/>
    <property type="evidence" value="ECO:0000318"/>
    <property type="project" value="GO_Central"/>
</dbReference>
<dbReference type="GO" id="GO:0090200">
    <property type="term" value="P:positive regulation of release of cytochrome c from mitochondria"/>
    <property type="evidence" value="ECO:0007669"/>
    <property type="project" value="Ensembl"/>
</dbReference>
<reference evidence="7" key="2">
    <citation type="submission" date="2025-08" db="UniProtKB">
        <authorList>
            <consortium name="Ensembl"/>
        </authorList>
    </citation>
    <scope>IDENTIFICATION</scope>
</reference>
<dbReference type="GO" id="GO:0006915">
    <property type="term" value="P:apoptotic process"/>
    <property type="evidence" value="ECO:0007669"/>
    <property type="project" value="UniProtKB-KW"/>
</dbReference>
<dbReference type="GO" id="GO:0016020">
    <property type="term" value="C:membrane"/>
    <property type="evidence" value="ECO:0007669"/>
    <property type="project" value="UniProtKB-SubCell"/>
</dbReference>
<reference evidence="7 8" key="1">
    <citation type="journal article" date="2005" name="Nature">
        <title>Initial sequence of the chimpanzee genome and comparison with the human genome.</title>
        <authorList>
            <consortium name="Chimpanzee sequencing and analysis consortium"/>
        </authorList>
    </citation>
    <scope>NUCLEOTIDE SEQUENCE [LARGE SCALE GENOMIC DNA]</scope>
</reference>
<dbReference type="PaxDb" id="9598-ENSPTRP00000009337"/>
<dbReference type="Ensembl" id="ENSPTRT00000010099.4">
    <property type="protein sequence ID" value="ENSPTRP00000009337.4"/>
    <property type="gene ID" value="ENSPTRG00000005502.4"/>
</dbReference>
<comment type="subcellular location">
    <subcellularLocation>
        <location evidence="2">Membrane</location>
    </subcellularLocation>
    <subcellularLocation>
        <location evidence="1">Mitochondrion</location>
    </subcellularLocation>
</comment>
<dbReference type="AlphaFoldDB" id="H2Q6Y8"/>
<keyword evidence="5 6" id="KW-0472">Membrane</keyword>
<organism evidence="7 8">
    <name type="scientific">Pan troglodytes</name>
    <name type="common">Chimpanzee</name>
    <dbReference type="NCBI Taxonomy" id="9598"/>
    <lineage>
        <taxon>Eukaryota</taxon>
        <taxon>Metazoa</taxon>
        <taxon>Chordata</taxon>
        <taxon>Craniata</taxon>
        <taxon>Vertebrata</taxon>
        <taxon>Euteleostomi</taxon>
        <taxon>Mammalia</taxon>
        <taxon>Eutheria</taxon>
        <taxon>Euarchontoglires</taxon>
        <taxon>Primates</taxon>
        <taxon>Haplorrhini</taxon>
        <taxon>Catarrhini</taxon>
        <taxon>Hominidae</taxon>
        <taxon>Pan</taxon>
    </lineage>
</organism>
<evidence type="ECO:0000256" key="2">
    <source>
        <dbReference type="ARBA" id="ARBA00004370"/>
    </source>
</evidence>
<evidence type="ECO:0000256" key="1">
    <source>
        <dbReference type="ARBA" id="ARBA00004173"/>
    </source>
</evidence>
<dbReference type="InterPro" id="IPR017249">
    <property type="entry name" value="Apoptosis_activator_harakiri"/>
</dbReference>
<proteinExistence type="predicted"/>
<evidence type="ECO:0000313" key="7">
    <source>
        <dbReference type="Ensembl" id="ENSPTRP00000009337.4"/>
    </source>
</evidence>
<keyword evidence="6" id="KW-1133">Transmembrane helix</keyword>
<keyword evidence="4" id="KW-0496">Mitochondrion</keyword>
<dbReference type="GO" id="GO:0005739">
    <property type="term" value="C:mitochondrion"/>
    <property type="evidence" value="ECO:0000318"/>
    <property type="project" value="GO_Central"/>
</dbReference>
<dbReference type="Proteomes" id="UP000002277">
    <property type="component" value="Chromosome 12"/>
</dbReference>
<evidence type="ECO:0000313" key="9">
    <source>
        <dbReference type="VGNC" id="VGNC:13144"/>
    </source>
</evidence>
<dbReference type="eggNOG" id="ENOG502T2F4">
    <property type="taxonomic scope" value="Eukaryota"/>
</dbReference>
<keyword evidence="8" id="KW-1185">Reference proteome</keyword>
<evidence type="ECO:0000313" key="8">
    <source>
        <dbReference type="Proteomes" id="UP000002277"/>
    </source>
</evidence>
<evidence type="ECO:0000256" key="4">
    <source>
        <dbReference type="ARBA" id="ARBA00023128"/>
    </source>
</evidence>
<dbReference type="HOGENOM" id="CLU_2426351_0_0_1"/>
<dbReference type="OMA" id="QERTMWR"/>
<dbReference type="VGNC" id="VGNC:13144">
    <property type="gene designation" value="HRK"/>
</dbReference>
<dbReference type="Pfam" id="PF15196">
    <property type="entry name" value="Harakiri"/>
    <property type="match status" value="1"/>
</dbReference>
<dbReference type="PANTHER" id="PTHR15056:SF0">
    <property type="entry name" value="ACTIVATOR OF APOPTOSIS HARAKIRI"/>
    <property type="match status" value="1"/>
</dbReference>
<sequence length="91" mass="9942">MCPCPLHRGRDPPAVCACSAGRLGLRSSAAQLTAARLKALGDELHQRTMWRRRARSRRAPAPGALPTYWPWLCAAAQVAALAAWLLGRRNL</sequence>
<dbReference type="GeneTree" id="ENSGT00390000007050"/>
<evidence type="ECO:0000256" key="3">
    <source>
        <dbReference type="ARBA" id="ARBA00022703"/>
    </source>
</evidence>
<name>H2Q6Y8_PANTR</name>
<dbReference type="GO" id="GO:0031334">
    <property type="term" value="P:positive regulation of protein-containing complex assembly"/>
    <property type="evidence" value="ECO:0007669"/>
    <property type="project" value="Ensembl"/>
</dbReference>
<dbReference type="InParanoid" id="H2Q6Y8"/>
<gene>
    <name evidence="7 9" type="primary">HRK</name>
</gene>
<reference evidence="7" key="3">
    <citation type="submission" date="2025-09" db="UniProtKB">
        <authorList>
            <consortium name="Ensembl"/>
        </authorList>
    </citation>
    <scope>IDENTIFICATION</scope>
</reference>
<dbReference type="CTD" id="8739"/>
<feature type="transmembrane region" description="Helical" evidence="6">
    <location>
        <begin position="68"/>
        <end position="87"/>
    </location>
</feature>
<dbReference type="InterPro" id="IPR020728">
    <property type="entry name" value="Bcl2_BH3_motif_CS"/>
</dbReference>
<evidence type="ECO:0000256" key="6">
    <source>
        <dbReference type="SAM" id="Phobius"/>
    </source>
</evidence>
<dbReference type="GeneID" id="742172"/>